<sequence>MKDRGKAAAVDNNLLDFNYSISSDMPCTKHPNSSTVGICSYCLKERLVNLVCTECGEQRLSSCSCSDDISSSYRNSCSVEVGSVGRISFLLENEKNNDQDLSTQQLQAEQVILLRSSSNCVEIKKNKNGFWKIKRLFRKKREKGKNGVDEKSDICVSDAAMGVSRSRSLCSFRGDDFGSEYRFSSAKISDVTGGLLFDSDHEPRKSGSNFKNFNIPNRGSNTFPIKESDFSTTMDDSAFIDLKLDLSSSEPRSDFYGKRLSNISDYGYDSAASMGNLRGGSCRIDEYDTRMRRGSSSSNGKGKKVWKWIFRKTNSDGRKSTSKRDEINSNLIIKS</sequence>
<dbReference type="OMA" id="CSCSDEM"/>
<dbReference type="RefSeq" id="XP_016475529.1">
    <property type="nucleotide sequence ID" value="XM_016620043.1"/>
</dbReference>
<keyword evidence="1" id="KW-1185">Reference proteome</keyword>
<dbReference type="PANTHER" id="PTHR34197:SF3">
    <property type="entry name" value="DUF740 FAMILY PROTEIN"/>
    <property type="match status" value="1"/>
</dbReference>
<dbReference type="STRING" id="4097.A0A1S4AFX4"/>
<reference evidence="2" key="2">
    <citation type="submission" date="2025-08" db="UniProtKB">
        <authorList>
            <consortium name="RefSeq"/>
        </authorList>
    </citation>
    <scope>IDENTIFICATION</scope>
    <source>
        <tissue evidence="2">Leaf</tissue>
    </source>
</reference>
<proteinExistence type="predicted"/>
<accession>A0A1S4AFX4</accession>
<gene>
    <name evidence="2" type="primary">LOC107797181</name>
</gene>
<evidence type="ECO:0000313" key="2">
    <source>
        <dbReference type="RefSeq" id="XP_016475529.1"/>
    </source>
</evidence>
<dbReference type="OrthoDB" id="1931940at2759"/>
<name>A0A1S4AFX4_TOBAC</name>
<organism evidence="1 2">
    <name type="scientific">Nicotiana tabacum</name>
    <name type="common">Common tobacco</name>
    <dbReference type="NCBI Taxonomy" id="4097"/>
    <lineage>
        <taxon>Eukaryota</taxon>
        <taxon>Viridiplantae</taxon>
        <taxon>Streptophyta</taxon>
        <taxon>Embryophyta</taxon>
        <taxon>Tracheophyta</taxon>
        <taxon>Spermatophyta</taxon>
        <taxon>Magnoliopsida</taxon>
        <taxon>eudicotyledons</taxon>
        <taxon>Gunneridae</taxon>
        <taxon>Pentapetalae</taxon>
        <taxon>asterids</taxon>
        <taxon>lamiids</taxon>
        <taxon>Solanales</taxon>
        <taxon>Solanaceae</taxon>
        <taxon>Nicotianoideae</taxon>
        <taxon>Nicotianeae</taxon>
        <taxon>Nicotiana</taxon>
    </lineage>
</organism>
<dbReference type="GeneID" id="107797181"/>
<reference evidence="1" key="1">
    <citation type="journal article" date="2014" name="Nat. Commun.">
        <title>The tobacco genome sequence and its comparison with those of tomato and potato.</title>
        <authorList>
            <person name="Sierro N."/>
            <person name="Battey J.N."/>
            <person name="Ouadi S."/>
            <person name="Bakaher N."/>
            <person name="Bovet L."/>
            <person name="Willig A."/>
            <person name="Goepfert S."/>
            <person name="Peitsch M.C."/>
            <person name="Ivanov N.V."/>
        </authorList>
    </citation>
    <scope>NUCLEOTIDE SEQUENCE [LARGE SCALE GENOMIC DNA]</scope>
</reference>
<dbReference type="PANTHER" id="PTHR34197">
    <property type="entry name" value="OS04G0591300 PROTEIN"/>
    <property type="match status" value="1"/>
</dbReference>
<dbReference type="Proteomes" id="UP000790787">
    <property type="component" value="Chromosome 20"/>
</dbReference>
<protein>
    <submittedName>
        <fullName evidence="2">Uncharacterized protein LOC107797181</fullName>
    </submittedName>
</protein>
<evidence type="ECO:0000313" key="1">
    <source>
        <dbReference type="Proteomes" id="UP000790787"/>
    </source>
</evidence>
<dbReference type="AlphaFoldDB" id="A0A1S4AFX4"/>
<dbReference type="KEGG" id="nta:107797181"/>
<dbReference type="PaxDb" id="4097-A0A1S4AFX4"/>
<dbReference type="RefSeq" id="XP_016475529.1">
    <property type="nucleotide sequence ID" value="XM_016620043.2"/>
</dbReference>